<dbReference type="STRING" id="1758689.SGUI_0533"/>
<name>A0A1B1N921_9MICO</name>
<sequence length="74" mass="7821">MNSTAATRSGHAGEARGSRVCRVQPQTVPRGREPRAPSGRPCTGRSSDSRAFGGLSPPGSYWSRLPTPRQGRSA</sequence>
<dbReference type="KEGG" id="serj:SGUI_0533"/>
<evidence type="ECO:0000313" key="3">
    <source>
        <dbReference type="Proteomes" id="UP000092482"/>
    </source>
</evidence>
<accession>A0A1B1N921</accession>
<organism evidence="2 3">
    <name type="scientific">Serinicoccus hydrothermalis</name>
    <dbReference type="NCBI Taxonomy" id="1758689"/>
    <lineage>
        <taxon>Bacteria</taxon>
        <taxon>Bacillati</taxon>
        <taxon>Actinomycetota</taxon>
        <taxon>Actinomycetes</taxon>
        <taxon>Micrococcales</taxon>
        <taxon>Ornithinimicrobiaceae</taxon>
        <taxon>Serinicoccus</taxon>
    </lineage>
</organism>
<protein>
    <submittedName>
        <fullName evidence="2">Uncharacterized protein</fullName>
    </submittedName>
</protein>
<evidence type="ECO:0000256" key="1">
    <source>
        <dbReference type="SAM" id="MobiDB-lite"/>
    </source>
</evidence>
<evidence type="ECO:0000313" key="2">
    <source>
        <dbReference type="EMBL" id="ANS77929.1"/>
    </source>
</evidence>
<gene>
    <name evidence="2" type="ORF">SGUI_0533</name>
</gene>
<feature type="region of interest" description="Disordered" evidence="1">
    <location>
        <begin position="1"/>
        <end position="74"/>
    </location>
</feature>
<dbReference type="EMBL" id="CP014989">
    <property type="protein sequence ID" value="ANS77929.1"/>
    <property type="molecule type" value="Genomic_DNA"/>
</dbReference>
<dbReference type="AlphaFoldDB" id="A0A1B1N921"/>
<keyword evidence="3" id="KW-1185">Reference proteome</keyword>
<dbReference type="Proteomes" id="UP000092482">
    <property type="component" value="Chromosome"/>
</dbReference>
<proteinExistence type="predicted"/>
<reference evidence="2 3" key="1">
    <citation type="submission" date="2016-03" db="EMBL/GenBank/DDBJ databases">
        <title>Shallow-sea hydrothermal system.</title>
        <authorList>
            <person name="Tang K."/>
        </authorList>
    </citation>
    <scope>NUCLEOTIDE SEQUENCE [LARGE SCALE GENOMIC DNA]</scope>
    <source>
        <strain evidence="2 3">JLT9</strain>
    </source>
</reference>